<reference evidence="4 5" key="1">
    <citation type="submission" date="2023-07" db="EMBL/GenBank/DDBJ databases">
        <title>Genomic Encyclopedia of Type Strains, Phase IV (KMG-IV): sequencing the most valuable type-strain genomes for metagenomic binning, comparative biology and taxonomic classification.</title>
        <authorList>
            <person name="Goeker M."/>
        </authorList>
    </citation>
    <scope>NUCLEOTIDE SEQUENCE [LARGE SCALE GENOMIC DNA]</scope>
    <source>
        <strain evidence="4 5">DSM 9768</strain>
    </source>
</reference>
<dbReference type="RefSeq" id="WP_307332647.1">
    <property type="nucleotide sequence ID" value="NZ_JAUSUG010000041.1"/>
</dbReference>
<comment type="caution">
    <text evidence="4">The sequence shown here is derived from an EMBL/GenBank/DDBJ whole genome shotgun (WGS) entry which is preliminary data.</text>
</comment>
<dbReference type="Pfam" id="PF06725">
    <property type="entry name" value="3D"/>
    <property type="match status" value="1"/>
</dbReference>
<keyword evidence="1" id="KW-0732">Signal</keyword>
<dbReference type="Gene3D" id="2.20.230.10">
    <property type="entry name" value="Resuscitation-promoting factor rpfb"/>
    <property type="match status" value="1"/>
</dbReference>
<feature type="transmembrane region" description="Helical" evidence="2">
    <location>
        <begin position="12"/>
        <end position="36"/>
    </location>
</feature>
<dbReference type="InterPro" id="IPR036908">
    <property type="entry name" value="RlpA-like_sf"/>
</dbReference>
<organism evidence="4 5">
    <name type="scientific">Evansella vedderi</name>
    <dbReference type="NCBI Taxonomy" id="38282"/>
    <lineage>
        <taxon>Bacteria</taxon>
        <taxon>Bacillati</taxon>
        <taxon>Bacillota</taxon>
        <taxon>Bacilli</taxon>
        <taxon>Bacillales</taxon>
        <taxon>Bacillaceae</taxon>
        <taxon>Evansella</taxon>
    </lineage>
</organism>
<dbReference type="EMBL" id="JAUSUG010000041">
    <property type="protein sequence ID" value="MDQ0258017.1"/>
    <property type="molecule type" value="Genomic_DNA"/>
</dbReference>
<evidence type="ECO:0000256" key="1">
    <source>
        <dbReference type="ARBA" id="ARBA00022729"/>
    </source>
</evidence>
<evidence type="ECO:0000313" key="5">
    <source>
        <dbReference type="Proteomes" id="UP001230005"/>
    </source>
</evidence>
<dbReference type="PANTHER" id="PTHR39160:SF4">
    <property type="entry name" value="RESUSCITATION-PROMOTING FACTOR RPFB"/>
    <property type="match status" value="1"/>
</dbReference>
<feature type="domain" description="G5" evidence="3">
    <location>
        <begin position="208"/>
        <end position="288"/>
    </location>
</feature>
<dbReference type="Pfam" id="PF03990">
    <property type="entry name" value="DUF348"/>
    <property type="match status" value="3"/>
</dbReference>
<dbReference type="PANTHER" id="PTHR39160">
    <property type="entry name" value="CELL WALL-BINDING PROTEIN YOCH"/>
    <property type="match status" value="1"/>
</dbReference>
<name>A0ABU0A3E2_9BACI</name>
<dbReference type="SMART" id="SM01208">
    <property type="entry name" value="G5"/>
    <property type="match status" value="1"/>
</dbReference>
<keyword evidence="5" id="KW-1185">Reference proteome</keyword>
<keyword evidence="2" id="KW-0472">Membrane</keyword>
<dbReference type="InterPro" id="IPR059180">
    <property type="entry name" value="3D_YorM"/>
</dbReference>
<dbReference type="InterPro" id="IPR011098">
    <property type="entry name" value="G5_dom"/>
</dbReference>
<dbReference type="CDD" id="cd14667">
    <property type="entry name" value="3D_containing_proteins"/>
    <property type="match status" value="1"/>
</dbReference>
<evidence type="ECO:0000313" key="4">
    <source>
        <dbReference type="EMBL" id="MDQ0258017.1"/>
    </source>
</evidence>
<dbReference type="Gene3D" id="2.40.40.10">
    <property type="entry name" value="RlpA-like domain"/>
    <property type="match status" value="1"/>
</dbReference>
<dbReference type="InterPro" id="IPR010611">
    <property type="entry name" value="3D_dom"/>
</dbReference>
<dbReference type="InterPro" id="IPR007137">
    <property type="entry name" value="DUF348"/>
</dbReference>
<keyword evidence="2" id="KW-0812">Transmembrane</keyword>
<accession>A0ABU0A3E2</accession>
<dbReference type="Proteomes" id="UP001230005">
    <property type="component" value="Unassembled WGS sequence"/>
</dbReference>
<gene>
    <name evidence="4" type="ORF">J2S74_005480</name>
</gene>
<dbReference type="InterPro" id="IPR051933">
    <property type="entry name" value="Resuscitation_pf_RpfB"/>
</dbReference>
<evidence type="ECO:0000256" key="2">
    <source>
        <dbReference type="SAM" id="Phobius"/>
    </source>
</evidence>
<protein>
    <submittedName>
        <fullName evidence="4">Uncharacterized protein YabE (DUF348 family)</fullName>
    </submittedName>
</protein>
<dbReference type="SUPFAM" id="SSF50685">
    <property type="entry name" value="Barwin-like endoglucanases"/>
    <property type="match status" value="1"/>
</dbReference>
<dbReference type="Pfam" id="PF07501">
    <property type="entry name" value="G5"/>
    <property type="match status" value="1"/>
</dbReference>
<dbReference type="PROSITE" id="PS51109">
    <property type="entry name" value="G5"/>
    <property type="match status" value="1"/>
</dbReference>
<keyword evidence="2" id="KW-1133">Transmembrane helix</keyword>
<proteinExistence type="predicted"/>
<sequence length="397" mass="43864">MTQWMKQFFSEISWRKTAISSVGLLTLMGILIFAIYEATKTSVTVEVDNEIATVYTHASTVGEVLEERGIDVNDHDYIEPSENTAISEAMNIVYIPAQQVYVTIDGQEKEVWTIAGTVQELMNELEIEVNEHDVIEPPLSEAVASEMSVTYEQSFLVTLTSDGEEKEIWTTSTTVADFLEREDITLGELDRVEPSVEDYINDSMEVNVVRVEKVTDVVEETVDFATVRRNDSSLEQGRERVVQSGQNGQLKKHYEVIYEDGEEVSRELVKEEKVQDSEDRIVAVGTKAPAPVSSRGSSASSGEWRTFTATAYTAYCTGCSGTTATGLDLRNNPNKNVIAVDPNVIPLGSRVEIQGMGTFIAGDTGGAITGNKIDIFMPNRSDALAFGRRTVQIRILD</sequence>
<evidence type="ECO:0000259" key="3">
    <source>
        <dbReference type="PROSITE" id="PS51109"/>
    </source>
</evidence>